<dbReference type="SUPFAM" id="SSF51126">
    <property type="entry name" value="Pectin lyase-like"/>
    <property type="match status" value="1"/>
</dbReference>
<protein>
    <recommendedName>
        <fullName evidence="3">Right handed beta helix domain-containing protein</fullName>
    </recommendedName>
</protein>
<evidence type="ECO:0008006" key="3">
    <source>
        <dbReference type="Google" id="ProtNLM"/>
    </source>
</evidence>
<dbReference type="InterPro" id="IPR011050">
    <property type="entry name" value="Pectin_lyase_fold/virulence"/>
</dbReference>
<name>A0ABQ9Y3L2_9EUKA</name>
<gene>
    <name evidence="1" type="ORF">BLNAU_6601</name>
</gene>
<reference evidence="1 2" key="1">
    <citation type="journal article" date="2022" name="bioRxiv">
        <title>Genomics of Preaxostyla Flagellates Illuminates Evolutionary Transitions and the Path Towards Mitochondrial Loss.</title>
        <authorList>
            <person name="Novak L.V.F."/>
            <person name="Treitli S.C."/>
            <person name="Pyrih J."/>
            <person name="Halakuc P."/>
            <person name="Pipaliya S.V."/>
            <person name="Vacek V."/>
            <person name="Brzon O."/>
            <person name="Soukal P."/>
            <person name="Eme L."/>
            <person name="Dacks J.B."/>
            <person name="Karnkowska A."/>
            <person name="Elias M."/>
            <person name="Hampl V."/>
        </authorList>
    </citation>
    <scope>NUCLEOTIDE SEQUENCE [LARGE SCALE GENOMIC DNA]</scope>
    <source>
        <strain evidence="1">NAU3</strain>
        <tissue evidence="1">Gut</tissue>
    </source>
</reference>
<evidence type="ECO:0000313" key="2">
    <source>
        <dbReference type="Proteomes" id="UP001281761"/>
    </source>
</evidence>
<comment type="caution">
    <text evidence="1">The sequence shown here is derived from an EMBL/GenBank/DDBJ whole genome shotgun (WGS) entry which is preliminary data.</text>
</comment>
<keyword evidence="2" id="KW-1185">Reference proteome</keyword>
<organism evidence="1 2">
    <name type="scientific">Blattamonas nauphoetae</name>
    <dbReference type="NCBI Taxonomy" id="2049346"/>
    <lineage>
        <taxon>Eukaryota</taxon>
        <taxon>Metamonada</taxon>
        <taxon>Preaxostyla</taxon>
        <taxon>Oxymonadida</taxon>
        <taxon>Blattamonas</taxon>
    </lineage>
</organism>
<evidence type="ECO:0000313" key="1">
    <source>
        <dbReference type="EMBL" id="KAK2958331.1"/>
    </source>
</evidence>
<dbReference type="EMBL" id="JARBJD010000038">
    <property type="protein sequence ID" value="KAK2958331.1"/>
    <property type="molecule type" value="Genomic_DNA"/>
</dbReference>
<proteinExistence type="predicted"/>
<accession>A0ABQ9Y3L2</accession>
<sequence length="319" mass="34175">MRSVSKVWSLAKGYSDSDVELDGNRIQLLKSTSQATQGGVLFSEGSRLSLIKATFSNCQAEQGGAIHARLLSTHSLTVKGCTFDGCSCTEGGGGIYVDLRSSTLADKTQQVVLGTTDDYYPTRFKGCISDDGRGHGILVDMNPSDSNSFSMTLKDPVVNSAQSNHNGLLKPIPVTSFIAPTVIPASAQQEGVSAGYILNIRSSTTWKVNCVVTKPVTIQSDNGNKATLNLRNVTAADDSNLRGFLRITEATRLDTIVLVLFQATTRVPFVTLTSDATLTISNIEIKTHRTSGEMECWPVKLCPVEVGLSSPMSSLLFGR</sequence>
<dbReference type="Proteomes" id="UP001281761">
    <property type="component" value="Unassembled WGS sequence"/>
</dbReference>